<keyword evidence="15 18" id="KW-0472">Membrane</keyword>
<evidence type="ECO:0000256" key="13">
    <source>
        <dbReference type="ARBA" id="ARBA00023075"/>
    </source>
</evidence>
<evidence type="ECO:0000256" key="12">
    <source>
        <dbReference type="ARBA" id="ARBA00023027"/>
    </source>
</evidence>
<keyword evidence="7 18" id="KW-0812">Transmembrane</keyword>
<evidence type="ECO:0000256" key="17">
    <source>
        <dbReference type="ARBA" id="ARBA00049551"/>
    </source>
</evidence>
<keyword evidence="10" id="KW-0249">Electron transport</keyword>
<dbReference type="AlphaFoldDB" id="K0JA77"/>
<feature type="transmembrane region" description="Helical" evidence="18">
    <location>
        <begin position="67"/>
        <end position="87"/>
    </location>
</feature>
<keyword evidence="12" id="KW-0520">NAD</keyword>
<keyword evidence="9" id="KW-1278">Translocase</keyword>
<keyword evidence="8" id="KW-0999">Mitochondrion inner membrane</keyword>
<evidence type="ECO:0000256" key="8">
    <source>
        <dbReference type="ARBA" id="ARBA00022792"/>
    </source>
</evidence>
<dbReference type="CTD" id="4536"/>
<feature type="transmembrane region" description="Helical" evidence="18">
    <location>
        <begin position="108"/>
        <end position="133"/>
    </location>
</feature>
<feature type="transmembrane region" description="Helical" evidence="18">
    <location>
        <begin position="12"/>
        <end position="32"/>
    </location>
</feature>
<geneLocation type="mitochondrion" evidence="19"/>
<feature type="transmembrane region" description="Helical" evidence="18">
    <location>
        <begin position="212"/>
        <end position="230"/>
    </location>
</feature>
<evidence type="ECO:0000256" key="2">
    <source>
        <dbReference type="ARBA" id="ARBA00007012"/>
    </source>
</evidence>
<keyword evidence="11 18" id="KW-1133">Transmembrane helix</keyword>
<sequence>MVSSWFKWMAMLLYMVLIFGAFMGGSFIWAWVMMELSLMIGLSLMYFFDVKLGVLMEYYIYQSSSSLLMLLGWLGGQSAILMLAVFMKLGLFPFQAYMIKVIVELKGMMFLLVLLLQKFIPFYLVFMLIGWGWTVEWMMLMSVLFSVFLGCMGGLVVNTFSGLMAYSSLVHSSWMTLMLFMDSSVFIFYAGMYMLILLMVVFSWDIYSSNSLLSSLMVVVSGFPPLLGFIMKFKMMYVGVGLYSILFYIMMLMSVMSFIYYLRLMVNYMTESFVSVSSSPVVSSKVLISVLFLSLVGVLVV</sequence>
<dbReference type="GO" id="GO:0006120">
    <property type="term" value="P:mitochondrial electron transport, NADH to ubiquinone"/>
    <property type="evidence" value="ECO:0007669"/>
    <property type="project" value="TreeGrafter"/>
</dbReference>
<evidence type="ECO:0000256" key="5">
    <source>
        <dbReference type="ARBA" id="ARBA00022448"/>
    </source>
</evidence>
<evidence type="ECO:0000256" key="3">
    <source>
        <dbReference type="ARBA" id="ARBA00012944"/>
    </source>
</evidence>
<organism evidence="19">
    <name type="scientific">Macracanthorhynchus hirudinaceus</name>
    <name type="common">Giant thorny-headed worm</name>
    <dbReference type="NCBI Taxonomy" id="1032456"/>
    <lineage>
        <taxon>Eukaryota</taxon>
        <taxon>Metazoa</taxon>
        <taxon>Spiralia</taxon>
        <taxon>Lophotrochozoa</taxon>
        <taxon>Acanthocephala</taxon>
        <taxon>Archiacanthocephala</taxon>
        <taxon>Oligacanthorhynchida</taxon>
        <taxon>Oligacanthorhynchidae</taxon>
        <taxon>Macracanthorhynchus</taxon>
    </lineage>
</organism>
<dbReference type="EC" id="7.1.1.2" evidence="3"/>
<proteinExistence type="inferred from homology"/>
<keyword evidence="14 19" id="KW-0496">Mitochondrion</keyword>
<feature type="transmembrane region" description="Helical" evidence="18">
    <location>
        <begin position="139"/>
        <end position="166"/>
    </location>
</feature>
<evidence type="ECO:0000256" key="4">
    <source>
        <dbReference type="ARBA" id="ARBA00021008"/>
    </source>
</evidence>
<feature type="transmembrane region" description="Helical" evidence="18">
    <location>
        <begin position="186"/>
        <end position="206"/>
    </location>
</feature>
<evidence type="ECO:0000256" key="14">
    <source>
        <dbReference type="ARBA" id="ARBA00023128"/>
    </source>
</evidence>
<evidence type="ECO:0000256" key="16">
    <source>
        <dbReference type="ARBA" id="ARBA00031028"/>
    </source>
</evidence>
<feature type="transmembrane region" description="Helical" evidence="18">
    <location>
        <begin position="242"/>
        <end position="262"/>
    </location>
</feature>
<reference evidence="19" key="1">
    <citation type="journal article" date="2013" name="Mol. Phylogenet. Evol.">
        <title>Phylogenetic analyses of endoparasitic Acanthocephala based on mitochondrial genomes suggest secondary loss of sensory organs.</title>
        <authorList>
            <person name="Weber M."/>
            <person name="Wey-Fabrizius A.R."/>
            <person name="Podsiadlowski L."/>
            <person name="Witek A."/>
            <person name="Schill R.O."/>
            <person name="Sugar L."/>
            <person name="Herlyn H."/>
            <person name="Hankeln T."/>
        </authorList>
    </citation>
    <scope>NUCLEOTIDE SEQUENCE</scope>
</reference>
<keyword evidence="13" id="KW-0830">Ubiquinone</keyword>
<comment type="subcellular location">
    <subcellularLocation>
        <location evidence="1">Mitochondrion inner membrane</location>
        <topology evidence="1">Multi-pass membrane protein</topology>
    </subcellularLocation>
</comment>
<dbReference type="EMBL" id="FR856886">
    <property type="protein sequence ID" value="CCA94502.2"/>
    <property type="molecule type" value="Genomic_DNA"/>
</dbReference>
<keyword evidence="5" id="KW-0813">Transport</keyword>
<feature type="transmembrane region" description="Helical" evidence="18">
    <location>
        <begin position="282"/>
        <end position="300"/>
    </location>
</feature>
<evidence type="ECO:0000256" key="6">
    <source>
        <dbReference type="ARBA" id="ARBA00022660"/>
    </source>
</evidence>
<gene>
    <name evidence="19" type="primary">ND2</name>
</gene>
<evidence type="ECO:0000256" key="15">
    <source>
        <dbReference type="ARBA" id="ARBA00023136"/>
    </source>
</evidence>
<evidence type="ECO:0000256" key="10">
    <source>
        <dbReference type="ARBA" id="ARBA00022982"/>
    </source>
</evidence>
<evidence type="ECO:0000313" key="19">
    <source>
        <dbReference type="EMBL" id="CCA94502.2"/>
    </source>
</evidence>
<dbReference type="GeneID" id="14216994"/>
<dbReference type="InterPro" id="IPR050175">
    <property type="entry name" value="Complex_I_Subunit_2"/>
</dbReference>
<evidence type="ECO:0000256" key="18">
    <source>
        <dbReference type="SAM" id="Phobius"/>
    </source>
</evidence>
<evidence type="ECO:0000256" key="7">
    <source>
        <dbReference type="ARBA" id="ARBA00022692"/>
    </source>
</evidence>
<evidence type="ECO:0000256" key="11">
    <source>
        <dbReference type="ARBA" id="ARBA00022989"/>
    </source>
</evidence>
<feature type="transmembrane region" description="Helical" evidence="18">
    <location>
        <begin position="44"/>
        <end position="61"/>
    </location>
</feature>
<accession>K0JA77</accession>
<dbReference type="PANTHER" id="PTHR46552:SF1">
    <property type="entry name" value="NADH-UBIQUINONE OXIDOREDUCTASE CHAIN 2"/>
    <property type="match status" value="1"/>
</dbReference>
<comment type="similarity">
    <text evidence="2">Belongs to the complex I subunit 2 family.</text>
</comment>
<protein>
    <recommendedName>
        <fullName evidence="4">NADH-ubiquinone oxidoreductase chain 2</fullName>
        <ecNumber evidence="3">7.1.1.2</ecNumber>
    </recommendedName>
    <alternativeName>
        <fullName evidence="16">NADH dehydrogenase subunit 2</fullName>
    </alternativeName>
</protein>
<dbReference type="GO" id="GO:0008137">
    <property type="term" value="F:NADH dehydrogenase (ubiquinone) activity"/>
    <property type="evidence" value="ECO:0007669"/>
    <property type="project" value="UniProtKB-EC"/>
</dbReference>
<dbReference type="GO" id="GO:0005743">
    <property type="term" value="C:mitochondrial inner membrane"/>
    <property type="evidence" value="ECO:0007669"/>
    <property type="project" value="UniProtKB-SubCell"/>
</dbReference>
<name>K0JA77_MACHR</name>
<keyword evidence="6" id="KW-0679">Respiratory chain</keyword>
<dbReference type="RefSeq" id="YP_007183171.1">
    <property type="nucleotide sequence ID" value="NC_019808.1"/>
</dbReference>
<evidence type="ECO:0000256" key="9">
    <source>
        <dbReference type="ARBA" id="ARBA00022967"/>
    </source>
</evidence>
<evidence type="ECO:0000256" key="1">
    <source>
        <dbReference type="ARBA" id="ARBA00004448"/>
    </source>
</evidence>
<dbReference type="PANTHER" id="PTHR46552">
    <property type="entry name" value="NADH-UBIQUINONE OXIDOREDUCTASE CHAIN 2"/>
    <property type="match status" value="1"/>
</dbReference>
<comment type="catalytic activity">
    <reaction evidence="17">
        <text>a ubiquinone + NADH + 5 H(+)(in) = a ubiquinol + NAD(+) + 4 H(+)(out)</text>
        <dbReference type="Rhea" id="RHEA:29091"/>
        <dbReference type="Rhea" id="RHEA-COMP:9565"/>
        <dbReference type="Rhea" id="RHEA-COMP:9566"/>
        <dbReference type="ChEBI" id="CHEBI:15378"/>
        <dbReference type="ChEBI" id="CHEBI:16389"/>
        <dbReference type="ChEBI" id="CHEBI:17976"/>
        <dbReference type="ChEBI" id="CHEBI:57540"/>
        <dbReference type="ChEBI" id="CHEBI:57945"/>
        <dbReference type="EC" id="7.1.1.2"/>
    </reaction>
</comment>